<organism evidence="2 3">
    <name type="scientific">Aspergillus saccharolyticus JOP 1030-1</name>
    <dbReference type="NCBI Taxonomy" id="1450539"/>
    <lineage>
        <taxon>Eukaryota</taxon>
        <taxon>Fungi</taxon>
        <taxon>Dikarya</taxon>
        <taxon>Ascomycota</taxon>
        <taxon>Pezizomycotina</taxon>
        <taxon>Eurotiomycetes</taxon>
        <taxon>Eurotiomycetidae</taxon>
        <taxon>Eurotiales</taxon>
        <taxon>Aspergillaceae</taxon>
        <taxon>Aspergillus</taxon>
        <taxon>Aspergillus subgen. Circumdati</taxon>
    </lineage>
</organism>
<dbReference type="SUPFAM" id="SSF55729">
    <property type="entry name" value="Acyl-CoA N-acyltransferases (Nat)"/>
    <property type="match status" value="1"/>
</dbReference>
<accession>A0A318ZGX4</accession>
<evidence type="ECO:0000313" key="2">
    <source>
        <dbReference type="EMBL" id="PYH46007.1"/>
    </source>
</evidence>
<protein>
    <recommendedName>
        <fullName evidence="1">N-acetyltransferase domain-containing protein</fullName>
    </recommendedName>
</protein>
<dbReference type="Pfam" id="PF00583">
    <property type="entry name" value="Acetyltransf_1"/>
    <property type="match status" value="1"/>
</dbReference>
<keyword evidence="3" id="KW-1185">Reference proteome</keyword>
<dbReference type="EMBL" id="KZ821229">
    <property type="protein sequence ID" value="PYH46007.1"/>
    <property type="molecule type" value="Genomic_DNA"/>
</dbReference>
<dbReference type="PROSITE" id="PS51186">
    <property type="entry name" value="GNAT"/>
    <property type="match status" value="1"/>
</dbReference>
<dbReference type="CDD" id="cd04301">
    <property type="entry name" value="NAT_SF"/>
    <property type="match status" value="1"/>
</dbReference>
<dbReference type="Gene3D" id="3.40.630.30">
    <property type="match status" value="1"/>
</dbReference>
<feature type="domain" description="N-acetyltransferase" evidence="1">
    <location>
        <begin position="4"/>
        <end position="200"/>
    </location>
</feature>
<gene>
    <name evidence="2" type="ORF">BP01DRAFT_423021</name>
</gene>
<evidence type="ECO:0000259" key="1">
    <source>
        <dbReference type="PROSITE" id="PS51186"/>
    </source>
</evidence>
<dbReference type="InterPro" id="IPR016181">
    <property type="entry name" value="Acyl_CoA_acyltransferase"/>
</dbReference>
<dbReference type="GO" id="GO:0016747">
    <property type="term" value="F:acyltransferase activity, transferring groups other than amino-acyl groups"/>
    <property type="evidence" value="ECO:0007669"/>
    <property type="project" value="InterPro"/>
</dbReference>
<dbReference type="GeneID" id="37080833"/>
<evidence type="ECO:0000313" key="3">
    <source>
        <dbReference type="Proteomes" id="UP000248349"/>
    </source>
</evidence>
<name>A0A318ZGX4_9EURO</name>
<sequence length="200" mass="21631">MPIYNWRPLTPTDIPALMHVANTVHTTLPERPEVFLERCNLYPTGCLVLDVSPSAKPAAAHTSSSAPAFASSQPTLPLIQGGSVEICGYAISHPIRTHQPPPLDTLLGNIPADAKQYYIHDVAILSEHRGRGLAAEAVGRLRAVAERSAFASTGLVAVYGSKGFWGRFGFEEERGEGEEEDLKRKVEGYGGDAVWLVRKG</sequence>
<dbReference type="Proteomes" id="UP000248349">
    <property type="component" value="Unassembled WGS sequence"/>
</dbReference>
<dbReference type="InterPro" id="IPR000182">
    <property type="entry name" value="GNAT_dom"/>
</dbReference>
<reference evidence="2 3" key="1">
    <citation type="submission" date="2016-12" db="EMBL/GenBank/DDBJ databases">
        <title>The genomes of Aspergillus section Nigri reveals drivers in fungal speciation.</title>
        <authorList>
            <consortium name="DOE Joint Genome Institute"/>
            <person name="Vesth T.C."/>
            <person name="Nybo J."/>
            <person name="Theobald S."/>
            <person name="Brandl J."/>
            <person name="Frisvad J.C."/>
            <person name="Nielsen K.F."/>
            <person name="Lyhne E.K."/>
            <person name="Kogle M.E."/>
            <person name="Kuo A."/>
            <person name="Riley R."/>
            <person name="Clum A."/>
            <person name="Nolan M."/>
            <person name="Lipzen A."/>
            <person name="Salamov A."/>
            <person name="Henrissat B."/>
            <person name="Wiebenga A."/>
            <person name="De Vries R.P."/>
            <person name="Grigoriev I.V."/>
            <person name="Mortensen U.H."/>
            <person name="Andersen M.R."/>
            <person name="Baker S.E."/>
        </authorList>
    </citation>
    <scope>NUCLEOTIDE SEQUENCE [LARGE SCALE GENOMIC DNA]</scope>
    <source>
        <strain evidence="2 3">JOP 1030-1</strain>
    </source>
</reference>
<dbReference type="AlphaFoldDB" id="A0A318ZGX4"/>
<dbReference type="RefSeq" id="XP_025431989.1">
    <property type="nucleotide sequence ID" value="XM_025579604.1"/>
</dbReference>
<dbReference type="OrthoDB" id="2445945at2759"/>
<proteinExistence type="predicted"/>